<dbReference type="EMBL" id="GL732544">
    <property type="protein sequence ID" value="EFX81172.1"/>
    <property type="molecule type" value="Genomic_DNA"/>
</dbReference>
<proteinExistence type="predicted"/>
<dbReference type="KEGG" id="dpx:DAPPUDRAFT_317929"/>
<protein>
    <submittedName>
        <fullName evidence="1">Uncharacterized protein</fullName>
    </submittedName>
</protein>
<keyword evidence="2" id="KW-1185">Reference proteome</keyword>
<organism evidence="1 2">
    <name type="scientific">Daphnia pulex</name>
    <name type="common">Water flea</name>
    <dbReference type="NCBI Taxonomy" id="6669"/>
    <lineage>
        <taxon>Eukaryota</taxon>
        <taxon>Metazoa</taxon>
        <taxon>Ecdysozoa</taxon>
        <taxon>Arthropoda</taxon>
        <taxon>Crustacea</taxon>
        <taxon>Branchiopoda</taxon>
        <taxon>Diplostraca</taxon>
        <taxon>Cladocera</taxon>
        <taxon>Anomopoda</taxon>
        <taxon>Daphniidae</taxon>
        <taxon>Daphnia</taxon>
    </lineage>
</organism>
<dbReference type="AlphaFoldDB" id="E9GHD3"/>
<gene>
    <name evidence="1" type="ORF">DAPPUDRAFT_317929</name>
</gene>
<name>E9GHD3_DAPPU</name>
<reference evidence="1 2" key="1">
    <citation type="journal article" date="2011" name="Science">
        <title>The ecoresponsive genome of Daphnia pulex.</title>
        <authorList>
            <person name="Colbourne J.K."/>
            <person name="Pfrender M.E."/>
            <person name="Gilbert D."/>
            <person name="Thomas W.K."/>
            <person name="Tucker A."/>
            <person name="Oakley T.H."/>
            <person name="Tokishita S."/>
            <person name="Aerts A."/>
            <person name="Arnold G.J."/>
            <person name="Basu M.K."/>
            <person name="Bauer D.J."/>
            <person name="Caceres C.E."/>
            <person name="Carmel L."/>
            <person name="Casola C."/>
            <person name="Choi J.H."/>
            <person name="Detter J.C."/>
            <person name="Dong Q."/>
            <person name="Dusheyko S."/>
            <person name="Eads B.D."/>
            <person name="Frohlich T."/>
            <person name="Geiler-Samerotte K.A."/>
            <person name="Gerlach D."/>
            <person name="Hatcher P."/>
            <person name="Jogdeo S."/>
            <person name="Krijgsveld J."/>
            <person name="Kriventseva E.V."/>
            <person name="Kultz D."/>
            <person name="Laforsch C."/>
            <person name="Lindquist E."/>
            <person name="Lopez J."/>
            <person name="Manak J.R."/>
            <person name="Muller J."/>
            <person name="Pangilinan J."/>
            <person name="Patwardhan R.P."/>
            <person name="Pitluck S."/>
            <person name="Pritham E.J."/>
            <person name="Rechtsteiner A."/>
            <person name="Rho M."/>
            <person name="Rogozin I.B."/>
            <person name="Sakarya O."/>
            <person name="Salamov A."/>
            <person name="Schaack S."/>
            <person name="Shapiro H."/>
            <person name="Shiga Y."/>
            <person name="Skalitzky C."/>
            <person name="Smith Z."/>
            <person name="Souvorov A."/>
            <person name="Sung W."/>
            <person name="Tang Z."/>
            <person name="Tsuchiya D."/>
            <person name="Tu H."/>
            <person name="Vos H."/>
            <person name="Wang M."/>
            <person name="Wolf Y.I."/>
            <person name="Yamagata H."/>
            <person name="Yamada T."/>
            <person name="Ye Y."/>
            <person name="Shaw J.R."/>
            <person name="Andrews J."/>
            <person name="Crease T.J."/>
            <person name="Tang H."/>
            <person name="Lucas S.M."/>
            <person name="Robertson H.M."/>
            <person name="Bork P."/>
            <person name="Koonin E.V."/>
            <person name="Zdobnov E.M."/>
            <person name="Grigoriev I.V."/>
            <person name="Lynch M."/>
            <person name="Boore J.L."/>
        </authorList>
    </citation>
    <scope>NUCLEOTIDE SEQUENCE [LARGE SCALE GENOMIC DNA]</scope>
</reference>
<dbReference type="InParanoid" id="E9GHD3"/>
<evidence type="ECO:0000313" key="2">
    <source>
        <dbReference type="Proteomes" id="UP000000305"/>
    </source>
</evidence>
<evidence type="ECO:0000313" key="1">
    <source>
        <dbReference type="EMBL" id="EFX81172.1"/>
    </source>
</evidence>
<sequence length="155" mass="17464">MAEKVKPGEDADYDEDYSVELHPNGFLLTTCVGTVAMFVVDSKSTVIKLTVQELETHLLGKEFSGKPQMCKENSSSAQLMSFRSFRHHLLECEYFQGEYVTSQTAVPQIESLTENESIDGCLDVDFDVAENPMVCEKQVQKLQKSLLRPPKVPFH</sequence>
<dbReference type="HOGENOM" id="CLU_1697306_0_0_1"/>
<dbReference type="Proteomes" id="UP000000305">
    <property type="component" value="Unassembled WGS sequence"/>
</dbReference>
<accession>E9GHD3</accession>